<dbReference type="InterPro" id="IPR050219">
    <property type="entry name" value="DnaG_primase"/>
</dbReference>
<dbReference type="PANTHER" id="PTHR30313">
    <property type="entry name" value="DNA PRIMASE"/>
    <property type="match status" value="1"/>
</dbReference>
<reference evidence="6 7" key="1">
    <citation type="submission" date="2018-04" db="EMBL/GenBank/DDBJ databases">
        <title>Genomic Encyclopedia of Archaeal and Bacterial Type Strains, Phase II (KMG-II): from individual species to whole genera.</title>
        <authorList>
            <person name="Goeker M."/>
        </authorList>
    </citation>
    <scope>NUCLEOTIDE SEQUENCE [LARGE SCALE GENOMIC DNA]</scope>
    <source>
        <strain evidence="6 7">DSM 21823</strain>
    </source>
</reference>
<proteinExistence type="predicted"/>
<dbReference type="InterPro" id="IPR027417">
    <property type="entry name" value="P-loop_NTPase"/>
</dbReference>
<evidence type="ECO:0000256" key="3">
    <source>
        <dbReference type="ARBA" id="ARBA00022833"/>
    </source>
</evidence>
<dbReference type="InterPro" id="IPR002694">
    <property type="entry name" value="Znf_CHC2"/>
</dbReference>
<dbReference type="Gene3D" id="3.90.580.10">
    <property type="entry name" value="Zinc finger, CHC2-type domain"/>
    <property type="match status" value="1"/>
</dbReference>
<dbReference type="GO" id="GO:0005737">
    <property type="term" value="C:cytoplasm"/>
    <property type="evidence" value="ECO:0007669"/>
    <property type="project" value="TreeGrafter"/>
</dbReference>
<dbReference type="AlphaFoldDB" id="A0A2T6B8W0"/>
<keyword evidence="3" id="KW-0862">Zinc</keyword>
<keyword evidence="1" id="KW-0479">Metal-binding</keyword>
<feature type="domain" description="Zinc finger CHC2-type" evidence="5">
    <location>
        <begin position="53"/>
        <end position="109"/>
    </location>
</feature>
<dbReference type="GO" id="GO:0003899">
    <property type="term" value="F:DNA-directed RNA polymerase activity"/>
    <property type="evidence" value="ECO:0007669"/>
    <property type="project" value="InterPro"/>
</dbReference>
<dbReference type="GO" id="GO:0003677">
    <property type="term" value="F:DNA binding"/>
    <property type="evidence" value="ECO:0007669"/>
    <property type="project" value="InterPro"/>
</dbReference>
<evidence type="ECO:0000259" key="5">
    <source>
        <dbReference type="SMART" id="SM00400"/>
    </source>
</evidence>
<dbReference type="SUPFAM" id="SSF57783">
    <property type="entry name" value="Zinc beta-ribbon"/>
    <property type="match status" value="1"/>
</dbReference>
<dbReference type="Pfam" id="PF01807">
    <property type="entry name" value="Zn_ribbon_DnaG"/>
    <property type="match status" value="1"/>
</dbReference>
<dbReference type="GO" id="GO:0006269">
    <property type="term" value="P:DNA replication, synthesis of primer"/>
    <property type="evidence" value="ECO:0007669"/>
    <property type="project" value="TreeGrafter"/>
</dbReference>
<feature type="compositionally biased region" description="Basic and acidic residues" evidence="4">
    <location>
        <begin position="139"/>
        <end position="154"/>
    </location>
</feature>
<protein>
    <submittedName>
        <fullName evidence="6">CHC2-type zinc finger protein</fullName>
    </submittedName>
</protein>
<organism evidence="6 7">
    <name type="scientific">Gemmobacter caeni</name>
    <dbReference type="NCBI Taxonomy" id="589035"/>
    <lineage>
        <taxon>Bacteria</taxon>
        <taxon>Pseudomonadati</taxon>
        <taxon>Pseudomonadota</taxon>
        <taxon>Alphaproteobacteria</taxon>
        <taxon>Rhodobacterales</taxon>
        <taxon>Paracoccaceae</taxon>
        <taxon>Gemmobacter</taxon>
    </lineage>
</organism>
<dbReference type="SMART" id="SM00400">
    <property type="entry name" value="ZnF_CHCC"/>
    <property type="match status" value="1"/>
</dbReference>
<keyword evidence="7" id="KW-1185">Reference proteome</keyword>
<feature type="region of interest" description="Disordered" evidence="4">
    <location>
        <begin position="115"/>
        <end position="162"/>
    </location>
</feature>
<evidence type="ECO:0000313" key="7">
    <source>
        <dbReference type="Proteomes" id="UP000244224"/>
    </source>
</evidence>
<dbReference type="RefSeq" id="WP_158640506.1">
    <property type="nucleotide sequence ID" value="NZ_QBKP01000002.1"/>
</dbReference>
<dbReference type="OrthoDB" id="7208869at2"/>
<dbReference type="EMBL" id="QBKP01000002">
    <property type="protein sequence ID" value="PTX52499.1"/>
    <property type="molecule type" value="Genomic_DNA"/>
</dbReference>
<gene>
    <name evidence="6" type="ORF">C8N34_102279</name>
</gene>
<accession>A0A2T6B8W0</accession>
<dbReference type="InterPro" id="IPR036977">
    <property type="entry name" value="DNA_primase_Znf_CHC2"/>
</dbReference>
<dbReference type="GO" id="GO:0008270">
    <property type="term" value="F:zinc ion binding"/>
    <property type="evidence" value="ECO:0007669"/>
    <property type="project" value="UniProtKB-KW"/>
</dbReference>
<keyword evidence="2" id="KW-0863">Zinc-finger</keyword>
<comment type="caution">
    <text evidence="6">The sequence shown here is derived from an EMBL/GenBank/DDBJ whole genome shotgun (WGS) entry which is preliminary data.</text>
</comment>
<name>A0A2T6B8W0_9RHOB</name>
<evidence type="ECO:0000256" key="1">
    <source>
        <dbReference type="ARBA" id="ARBA00022723"/>
    </source>
</evidence>
<evidence type="ECO:0000256" key="2">
    <source>
        <dbReference type="ARBA" id="ARBA00022771"/>
    </source>
</evidence>
<dbReference type="Proteomes" id="UP000244224">
    <property type="component" value="Unassembled WGS sequence"/>
</dbReference>
<evidence type="ECO:0000313" key="6">
    <source>
        <dbReference type="EMBL" id="PTX52499.1"/>
    </source>
</evidence>
<dbReference type="SUPFAM" id="SSF52540">
    <property type="entry name" value="P-loop containing nucleoside triphosphate hydrolases"/>
    <property type="match status" value="1"/>
</dbReference>
<dbReference type="PANTHER" id="PTHR30313:SF2">
    <property type="entry name" value="DNA PRIMASE"/>
    <property type="match status" value="1"/>
</dbReference>
<evidence type="ECO:0000256" key="4">
    <source>
        <dbReference type="SAM" id="MobiDB-lite"/>
    </source>
</evidence>
<sequence>MPSPAKKSPDQLVSYRDQLRAFKDQVRDMLPIDRAIEEMAGVSFTKRAGSVARMACCPFHNERSPSFSVNPQAGYYRCFGSGCGAHGDLFSFIMDFFNVPFMEALAMAGRQVGMEMPEPDGKAPRKGTKPAPSIRPRPRISDRSTHPADLKDHGLLPVPERARRPRPNLVAKGWHEGNSETPAGPRFYRPKMVHEYRNASGQLLLSILRLEFMKKEDGQEKRVKMFMPFRLAELPEAAPRELMIDPERRMGWLVRSVAVGSRRPVYGMECLTGWTGAGGRDILIVEGEKTADAARRLLRSAPDADRWIVLSPLGGGSSALHADWTELATAIAGIEGPVRVRVWPDADTPISRPDGEVIDRQKKYGREIVNGLGYALMRAGADPSRISFARITPIEGVKHGWDLADAEAEGWSADRVFAKIQDEGIPLTPEPQYLETDRPVREEADEPVPFDHDETAVQVRIWDDLMRENERGEMGEMSQDATAESRVNEDPLDLLPVTETSPAPLVLDAEDPLPARAPDAPHPVTDLTEEEVVLPDEGGNDDLVRDPQVEMVMENPFFRCLGYESGVSYFMSMLSGQVFDLNPSTMRPNFLIHLAPSEWWVRHFPTAADRNGIIKTDWESAVNALVKTTYRVGQYKAENQAGQGAWTDGNRIVFNNGRGLWVEGDGPVSIRAFRGQKNYISGRFCGMPDFDNPLPADSPEAWALLELIENLNWAPETRAVSILNLFGWLAIGPLCGILPWRPHLWLSGERGVGKSWIINNIINRIFCEYGVNVKADSTESGLRNLLNMHAFPLIFDEAEGETMEDRNRMTRIIRLARHSADPGKSVVAQGVPGGKGQRQYAIASTFLMCSITPQLTQAADNTRFGRAHLLQGLNHYDFVERLQEPAERLLTEDFSRRFMARMIMSGRRMLDTCQIMFNALSGYGLERRLIDVYGTYLAGAWVLLRDGLPENEAAAISWARETFNMLDGLVAQASEVSEDKDHVRLFQHLFTTDIKVETVSFGTRTFSLIELIEIALGTYPYEDTIAAEEAVRSLHRIGIRLGISQDRVIAAIPPDEWARMPHKERAKVFGRAAQPGERPDCLLIHKKSTHIEKYLEKTPYAGNYADVMVQAKGVRKGGSIRFPGGTYRSVEVPLEILSLGGDVTNGGDEQVRGE</sequence>